<gene>
    <name evidence="3" type="ORF">SDC9_131543</name>
</gene>
<dbReference type="InterPro" id="IPR006068">
    <property type="entry name" value="ATPase_P-typ_cation-transptr_C"/>
</dbReference>
<evidence type="ECO:0000313" key="3">
    <source>
        <dbReference type="EMBL" id="MPM84471.1"/>
    </source>
</evidence>
<dbReference type="InterPro" id="IPR023298">
    <property type="entry name" value="ATPase_P-typ_TM_dom_sf"/>
</dbReference>
<keyword evidence="1" id="KW-0472">Membrane</keyword>
<feature type="transmembrane region" description="Helical" evidence="1">
    <location>
        <begin position="51"/>
        <end position="70"/>
    </location>
</feature>
<feature type="transmembrane region" description="Helical" evidence="1">
    <location>
        <begin position="91"/>
        <end position="110"/>
    </location>
</feature>
<keyword evidence="1" id="KW-0812">Transmembrane</keyword>
<dbReference type="SUPFAM" id="SSF81665">
    <property type="entry name" value="Calcium ATPase, transmembrane domain M"/>
    <property type="match status" value="1"/>
</dbReference>
<feature type="transmembrane region" description="Helical" evidence="1">
    <location>
        <begin position="21"/>
        <end position="39"/>
    </location>
</feature>
<dbReference type="Gene3D" id="1.20.1110.10">
    <property type="entry name" value="Calcium-transporting ATPase, transmembrane domain"/>
    <property type="match status" value="1"/>
</dbReference>
<dbReference type="Pfam" id="PF00689">
    <property type="entry name" value="Cation_ATPase_C"/>
    <property type="match status" value="1"/>
</dbReference>
<proteinExistence type="predicted"/>
<dbReference type="AlphaFoldDB" id="A0A645D5F9"/>
<protein>
    <submittedName>
        <fullName evidence="3">Calcium-transporting ATPase 1</fullName>
    </submittedName>
</protein>
<reference evidence="3" key="1">
    <citation type="submission" date="2019-08" db="EMBL/GenBank/DDBJ databases">
        <authorList>
            <person name="Kucharzyk K."/>
            <person name="Murdoch R.W."/>
            <person name="Higgins S."/>
            <person name="Loffler F."/>
        </authorList>
    </citation>
    <scope>NUCLEOTIDE SEQUENCE</scope>
</reference>
<dbReference type="EMBL" id="VSSQ01033009">
    <property type="protein sequence ID" value="MPM84471.1"/>
    <property type="molecule type" value="Genomic_DNA"/>
</dbReference>
<sequence length="150" mass="16624">MLQKPRNARESLFAHGFAFRLAWQGVMVGALTLTAYWLGEYVLSDPTMADATANTMAFATLTMCQLFHAFDVRSEHHSLFHIGVFSNKAMNQAFVVGMVLQLGVLCFPPLQRVFSVTSLDVVEWLVVLGLAVTPVIVCEIYKAAVNRGRD</sequence>
<evidence type="ECO:0000256" key="1">
    <source>
        <dbReference type="SAM" id="Phobius"/>
    </source>
</evidence>
<accession>A0A645D5F9</accession>
<organism evidence="3">
    <name type="scientific">bioreactor metagenome</name>
    <dbReference type="NCBI Taxonomy" id="1076179"/>
    <lineage>
        <taxon>unclassified sequences</taxon>
        <taxon>metagenomes</taxon>
        <taxon>ecological metagenomes</taxon>
    </lineage>
</organism>
<name>A0A645D5F9_9ZZZZ</name>
<keyword evidence="1" id="KW-1133">Transmembrane helix</keyword>
<evidence type="ECO:0000259" key="2">
    <source>
        <dbReference type="Pfam" id="PF00689"/>
    </source>
</evidence>
<comment type="caution">
    <text evidence="3">The sequence shown here is derived from an EMBL/GenBank/DDBJ whole genome shotgun (WGS) entry which is preliminary data.</text>
</comment>
<feature type="domain" description="Cation-transporting P-type ATPase C-terminal" evidence="2">
    <location>
        <begin position="1"/>
        <end position="143"/>
    </location>
</feature>
<feature type="transmembrane region" description="Helical" evidence="1">
    <location>
        <begin position="122"/>
        <end position="141"/>
    </location>
</feature>